<dbReference type="Proteomes" id="UP000775872">
    <property type="component" value="Unassembled WGS sequence"/>
</dbReference>
<dbReference type="PANTHER" id="PTHR33112:SF12">
    <property type="entry name" value="HETEROKARYON INCOMPATIBILITY DOMAIN-CONTAINING PROTEIN"/>
    <property type="match status" value="1"/>
</dbReference>
<proteinExistence type="predicted"/>
<gene>
    <name evidence="2" type="ORF">CSOL1703_00010893</name>
</gene>
<sequence>MPESLIQGGASSARDDEKLCSSHSSTALAHYLRDWANTCQKEDDAVLCTWDYSADPSGCEFCSFMKGEVDRLDDYMYKGRIRDITSFVISYQTLKDIIQQAEFDEELQDDVPVVHEGIDNESGEHHHDKGRCLVCSNNELRDVNTHNAGLLCYEFLYGLDSARSVHPEAASQSLKKKLPYCHRIIGHMEPFLRSHPESELCPVCVSISDPTVSGRLLDRFENLGLQGKRELVKNHNLPNVSTRLSPNGIQQIRVQLSNEGPWKGLILQEYEMDPKPPSNVPHFSSSGELVKRTPNVLRPAYRQPEKDVNLFIPVHDHKFGFARQTGSKFNVELMKSWITKCRYNHGEACQKQPSSKQTTNLLLVDTERYCITPIPDGPPPLYYALSYVWGNVAQPILLAKNLKAWQANGVLLGTGIPQKIRDAITLTREAGVRYLWVDALCIIEDDAKLRDEQINQMYLIYHQAEATLVAADSTDCSQGLSGVSQYGDREDMLVAILGTSVAKLPKQPKYILEASTWRTRGWTFQEEMCSLRSVIFLPGLVVFSCPTAVWREDIHLEDFDIPRLSCGLNSLPRTMGNANASAQEKVKMFRSIVKQYTQRTLTRAEDMENAFAGISGMVEDLVGPIYHGIPEHHFAQVVGGCWFWDMYCARRPGFPSWSWTGWIYTREQADAGIEPIPSLGSPEGLIQFFKFRSDAIEPMSSPVGEETDPNSWLHPDLRSHFNVELNKMQSRHAQMVAAPRGIPPGLIAFYTSLAFLSLQAPHGLSSTPIREFRVLHPQTKRQMTSISLPEYFVELHGALHPFVIIAACEEANGRDAGGMRLMLVEMEGGMCYKVNVTSPRKVIREEDWLGLNPTKKLVIMA</sequence>
<dbReference type="AlphaFoldDB" id="A0A9N9YWB2"/>
<keyword evidence="3" id="KW-1185">Reference proteome</keyword>
<dbReference type="Pfam" id="PF06985">
    <property type="entry name" value="HET"/>
    <property type="match status" value="1"/>
</dbReference>
<organism evidence="2 3">
    <name type="scientific">Clonostachys solani</name>
    <dbReference type="NCBI Taxonomy" id="160281"/>
    <lineage>
        <taxon>Eukaryota</taxon>
        <taxon>Fungi</taxon>
        <taxon>Dikarya</taxon>
        <taxon>Ascomycota</taxon>
        <taxon>Pezizomycotina</taxon>
        <taxon>Sordariomycetes</taxon>
        <taxon>Hypocreomycetidae</taxon>
        <taxon>Hypocreales</taxon>
        <taxon>Bionectriaceae</taxon>
        <taxon>Clonostachys</taxon>
    </lineage>
</organism>
<dbReference type="EMBL" id="CABFOC020000011">
    <property type="protein sequence ID" value="CAH0045148.1"/>
    <property type="molecule type" value="Genomic_DNA"/>
</dbReference>
<feature type="domain" description="Heterokaryon incompatibility" evidence="1">
    <location>
        <begin position="382"/>
        <end position="526"/>
    </location>
</feature>
<dbReference type="OrthoDB" id="2975793at2759"/>
<name>A0A9N9YWB2_9HYPO</name>
<comment type="caution">
    <text evidence="2">The sequence shown here is derived from an EMBL/GenBank/DDBJ whole genome shotgun (WGS) entry which is preliminary data.</text>
</comment>
<dbReference type="InterPro" id="IPR010730">
    <property type="entry name" value="HET"/>
</dbReference>
<evidence type="ECO:0000259" key="1">
    <source>
        <dbReference type="Pfam" id="PF06985"/>
    </source>
</evidence>
<accession>A0A9N9YWB2</accession>
<evidence type="ECO:0000313" key="2">
    <source>
        <dbReference type="EMBL" id="CAH0045148.1"/>
    </source>
</evidence>
<protein>
    <recommendedName>
        <fullName evidence="1">Heterokaryon incompatibility domain-containing protein</fullName>
    </recommendedName>
</protein>
<reference evidence="2" key="1">
    <citation type="submission" date="2021-10" db="EMBL/GenBank/DDBJ databases">
        <authorList>
            <person name="Piombo E."/>
        </authorList>
    </citation>
    <scope>NUCLEOTIDE SEQUENCE</scope>
</reference>
<evidence type="ECO:0000313" key="3">
    <source>
        <dbReference type="Proteomes" id="UP000775872"/>
    </source>
</evidence>
<dbReference type="PANTHER" id="PTHR33112">
    <property type="entry name" value="DOMAIN PROTEIN, PUTATIVE-RELATED"/>
    <property type="match status" value="1"/>
</dbReference>